<dbReference type="EMBL" id="JAGJCF010000011">
    <property type="protein sequence ID" value="MBP0616870.1"/>
    <property type="molecule type" value="Genomic_DNA"/>
</dbReference>
<name>A0ABS4BJF4_9HYPH</name>
<evidence type="ECO:0000313" key="1">
    <source>
        <dbReference type="EMBL" id="MBP0616870.1"/>
    </source>
</evidence>
<comment type="caution">
    <text evidence="1">The sequence shown here is derived from an EMBL/GenBank/DDBJ whole genome shotgun (WGS) entry which is preliminary data.</text>
</comment>
<keyword evidence="2" id="KW-1185">Reference proteome</keyword>
<sequence>MIVRQAFFEGSIRDGQETAFRTFVETRLIPMWRRFPDVRDVRVLFARDRDAGAPSFALSLAMIFDDDAALEAALASPVRYESRAVTQELMAMFEGHIHHHVFDMTPLD</sequence>
<dbReference type="SUPFAM" id="SSF54909">
    <property type="entry name" value="Dimeric alpha+beta barrel"/>
    <property type="match status" value="1"/>
</dbReference>
<gene>
    <name evidence="1" type="ORF">J6595_14890</name>
</gene>
<dbReference type="InterPro" id="IPR011008">
    <property type="entry name" value="Dimeric_a/b-barrel"/>
</dbReference>
<accession>A0ABS4BJF4</accession>
<evidence type="ECO:0008006" key="3">
    <source>
        <dbReference type="Google" id="ProtNLM"/>
    </source>
</evidence>
<evidence type="ECO:0000313" key="2">
    <source>
        <dbReference type="Proteomes" id="UP000678276"/>
    </source>
</evidence>
<dbReference type="Proteomes" id="UP000678276">
    <property type="component" value="Unassembled WGS sequence"/>
</dbReference>
<protein>
    <recommendedName>
        <fullName evidence="3">EthD family reductase</fullName>
    </recommendedName>
</protein>
<organism evidence="1 2">
    <name type="scientific">Jiella mangrovi</name>
    <dbReference type="NCBI Taxonomy" id="2821407"/>
    <lineage>
        <taxon>Bacteria</taxon>
        <taxon>Pseudomonadati</taxon>
        <taxon>Pseudomonadota</taxon>
        <taxon>Alphaproteobacteria</taxon>
        <taxon>Hyphomicrobiales</taxon>
        <taxon>Aurantimonadaceae</taxon>
        <taxon>Jiella</taxon>
    </lineage>
</organism>
<proteinExistence type="predicted"/>
<dbReference type="Gene3D" id="3.30.70.100">
    <property type="match status" value="1"/>
</dbReference>
<dbReference type="RefSeq" id="WP_209595364.1">
    <property type="nucleotide sequence ID" value="NZ_JAGJCF010000011.1"/>
</dbReference>
<reference evidence="1 2" key="1">
    <citation type="submission" date="2021-04" db="EMBL/GenBank/DDBJ databases">
        <title>Whole genome sequence of Jiella sp. KSK16Y-1.</title>
        <authorList>
            <person name="Tuo L."/>
        </authorList>
    </citation>
    <scope>NUCLEOTIDE SEQUENCE [LARGE SCALE GENOMIC DNA]</scope>
    <source>
        <strain evidence="1 2">KSK16Y-1</strain>
    </source>
</reference>